<organism evidence="2 3">
    <name type="scientific">Adiantum capillus-veneris</name>
    <name type="common">Maidenhair fern</name>
    <dbReference type="NCBI Taxonomy" id="13818"/>
    <lineage>
        <taxon>Eukaryota</taxon>
        <taxon>Viridiplantae</taxon>
        <taxon>Streptophyta</taxon>
        <taxon>Embryophyta</taxon>
        <taxon>Tracheophyta</taxon>
        <taxon>Polypodiopsida</taxon>
        <taxon>Polypodiidae</taxon>
        <taxon>Polypodiales</taxon>
        <taxon>Pteridineae</taxon>
        <taxon>Pteridaceae</taxon>
        <taxon>Vittarioideae</taxon>
        <taxon>Adiantum</taxon>
    </lineage>
</organism>
<gene>
    <name evidence="2" type="ORF">GOP47_0012660</name>
</gene>
<dbReference type="Proteomes" id="UP000886520">
    <property type="component" value="Chromosome 12"/>
</dbReference>
<evidence type="ECO:0000313" key="2">
    <source>
        <dbReference type="EMBL" id="KAI5072554.1"/>
    </source>
</evidence>
<keyword evidence="1" id="KW-1133">Transmembrane helix</keyword>
<reference evidence="2" key="1">
    <citation type="submission" date="2021-01" db="EMBL/GenBank/DDBJ databases">
        <title>Adiantum capillus-veneris genome.</title>
        <authorList>
            <person name="Fang Y."/>
            <person name="Liao Q."/>
        </authorList>
    </citation>
    <scope>NUCLEOTIDE SEQUENCE</scope>
    <source>
        <strain evidence="2">H3</strain>
        <tissue evidence="2">Leaf</tissue>
    </source>
</reference>
<keyword evidence="3" id="KW-1185">Reference proteome</keyword>
<proteinExistence type="predicted"/>
<comment type="caution">
    <text evidence="2">The sequence shown here is derived from an EMBL/GenBank/DDBJ whole genome shotgun (WGS) entry which is preliminary data.</text>
</comment>
<evidence type="ECO:0000313" key="3">
    <source>
        <dbReference type="Proteomes" id="UP000886520"/>
    </source>
</evidence>
<evidence type="ECO:0000256" key="1">
    <source>
        <dbReference type="SAM" id="Phobius"/>
    </source>
</evidence>
<name>A0A9D4URJ2_ADICA</name>
<keyword evidence="1" id="KW-0472">Membrane</keyword>
<feature type="transmembrane region" description="Helical" evidence="1">
    <location>
        <begin position="38"/>
        <end position="61"/>
    </location>
</feature>
<accession>A0A9D4URJ2</accession>
<keyword evidence="1" id="KW-0812">Transmembrane</keyword>
<dbReference type="AlphaFoldDB" id="A0A9D4URJ2"/>
<dbReference type="EMBL" id="JABFUD020000012">
    <property type="protein sequence ID" value="KAI5072554.1"/>
    <property type="molecule type" value="Genomic_DNA"/>
</dbReference>
<sequence length="71" mass="7731">MERSGAAPSSQEAPSLLVTDCHGCHCSLIVLSRPQVGVILHFLGNPILLCHACLSFHLYIISVCFKKLELI</sequence>
<protein>
    <submittedName>
        <fullName evidence="2">Uncharacterized protein</fullName>
    </submittedName>
</protein>